<reference evidence="1 2" key="1">
    <citation type="journal article" date="2019" name="Sci. Rep.">
        <title>Orb-weaving spider Araneus ventricosus genome elucidates the spidroin gene catalogue.</title>
        <authorList>
            <person name="Kono N."/>
            <person name="Nakamura H."/>
            <person name="Ohtoshi R."/>
            <person name="Moran D.A.P."/>
            <person name="Shinohara A."/>
            <person name="Yoshida Y."/>
            <person name="Fujiwara M."/>
            <person name="Mori M."/>
            <person name="Tomita M."/>
            <person name="Arakawa K."/>
        </authorList>
    </citation>
    <scope>NUCLEOTIDE SEQUENCE [LARGE SCALE GENOMIC DNA]</scope>
</reference>
<gene>
    <name evidence="1" type="ORF">AVEN_40646_1</name>
</gene>
<dbReference type="AlphaFoldDB" id="A0A4Y2H0E3"/>
<sequence length="116" mass="13706">MDKQKSFPYTRNQKGKKYLPLFFELNFLSSRNRARDCTLLRHPRYAIDWRVDSILKCVTLVRHLTENRWHSEVLHSRYASELRVDCILKCFTLGTSLSRVDGILKCFTLGTPLSRK</sequence>
<evidence type="ECO:0000313" key="2">
    <source>
        <dbReference type="Proteomes" id="UP000499080"/>
    </source>
</evidence>
<evidence type="ECO:0000313" key="1">
    <source>
        <dbReference type="EMBL" id="GBM59722.1"/>
    </source>
</evidence>
<keyword evidence="2" id="KW-1185">Reference proteome</keyword>
<organism evidence="1 2">
    <name type="scientific">Araneus ventricosus</name>
    <name type="common">Orbweaver spider</name>
    <name type="synonym">Epeira ventricosa</name>
    <dbReference type="NCBI Taxonomy" id="182803"/>
    <lineage>
        <taxon>Eukaryota</taxon>
        <taxon>Metazoa</taxon>
        <taxon>Ecdysozoa</taxon>
        <taxon>Arthropoda</taxon>
        <taxon>Chelicerata</taxon>
        <taxon>Arachnida</taxon>
        <taxon>Araneae</taxon>
        <taxon>Araneomorphae</taxon>
        <taxon>Entelegynae</taxon>
        <taxon>Araneoidea</taxon>
        <taxon>Araneidae</taxon>
        <taxon>Araneus</taxon>
    </lineage>
</organism>
<accession>A0A4Y2H0E3</accession>
<name>A0A4Y2H0E3_ARAVE</name>
<protein>
    <submittedName>
        <fullName evidence="1">Uncharacterized protein</fullName>
    </submittedName>
</protein>
<comment type="caution">
    <text evidence="1">The sequence shown here is derived from an EMBL/GenBank/DDBJ whole genome shotgun (WGS) entry which is preliminary data.</text>
</comment>
<dbReference type="EMBL" id="BGPR01001696">
    <property type="protein sequence ID" value="GBM59722.1"/>
    <property type="molecule type" value="Genomic_DNA"/>
</dbReference>
<proteinExistence type="predicted"/>
<dbReference type="Proteomes" id="UP000499080">
    <property type="component" value="Unassembled WGS sequence"/>
</dbReference>